<reference evidence="2 3" key="1">
    <citation type="submission" date="2019-05" db="EMBL/GenBank/DDBJ databases">
        <title>Verrucobacter flavum gen. nov., sp. nov. a new member of the family Verrucomicrobiaceae.</title>
        <authorList>
            <person name="Szuroczki S."/>
            <person name="Abbaszade G."/>
            <person name="Szabo A."/>
            <person name="Felfoldi T."/>
            <person name="Schumann P."/>
            <person name="Boka K."/>
            <person name="Keki Z."/>
            <person name="Toumi M."/>
            <person name="Toth E."/>
        </authorList>
    </citation>
    <scope>NUCLEOTIDE SEQUENCE [LARGE SCALE GENOMIC DNA]</scope>
    <source>
        <strain evidence="2 3">MG-N-17</strain>
    </source>
</reference>
<dbReference type="EMBL" id="VAUV01000002">
    <property type="protein sequence ID" value="TLD72467.1"/>
    <property type="molecule type" value="Genomic_DNA"/>
</dbReference>
<comment type="caution">
    <text evidence="2">The sequence shown here is derived from an EMBL/GenBank/DDBJ whole genome shotgun (WGS) entry which is preliminary data.</text>
</comment>
<dbReference type="AlphaFoldDB" id="A0A5R8KJN7"/>
<evidence type="ECO:0000313" key="2">
    <source>
        <dbReference type="EMBL" id="TLD72467.1"/>
    </source>
</evidence>
<dbReference type="InterPro" id="IPR013424">
    <property type="entry name" value="Ice-binding_C"/>
</dbReference>
<keyword evidence="3" id="KW-1185">Reference proteome</keyword>
<dbReference type="NCBIfam" id="TIGR02595">
    <property type="entry name" value="PEP_CTERM"/>
    <property type="match status" value="1"/>
</dbReference>
<evidence type="ECO:0000313" key="3">
    <source>
        <dbReference type="Proteomes" id="UP000306196"/>
    </source>
</evidence>
<dbReference type="Proteomes" id="UP000306196">
    <property type="component" value="Unassembled WGS sequence"/>
</dbReference>
<organism evidence="2 3">
    <name type="scientific">Phragmitibacter flavus</name>
    <dbReference type="NCBI Taxonomy" id="2576071"/>
    <lineage>
        <taxon>Bacteria</taxon>
        <taxon>Pseudomonadati</taxon>
        <taxon>Verrucomicrobiota</taxon>
        <taxon>Verrucomicrobiia</taxon>
        <taxon>Verrucomicrobiales</taxon>
        <taxon>Verrucomicrobiaceae</taxon>
        <taxon>Phragmitibacter</taxon>
    </lineage>
</organism>
<name>A0A5R8KJN7_9BACT</name>
<keyword evidence="1" id="KW-0732">Signal</keyword>
<gene>
    <name evidence="2" type="ORF">FEM03_03690</name>
</gene>
<protein>
    <submittedName>
        <fullName evidence="2">PEP-CTERM sorting domain-containing protein</fullName>
    </submittedName>
</protein>
<sequence length="275" mass="29011">MSRLGFRTGLMRCSWIVLLGMLGLMCPQQEAGAAVVWQSVAAPSGFYNTDIVYENDGSPAVNGSFGSRYFYENGLQATTPLGLVSTGAYSHNFESYLGMGGTVQFQLGSYADNQVRKTTSASAVSVFDVVDGQYDFLAFVASVGNNNAGLMLNYTVTYSDATTLIGSAHVLDWGVSPVSGSPNELFNVGRANVYSTGTFTPDGAAQTWSAFAYLVPVDSMKTVTSFSYTAGAVGTNSATGEMAFFALSTGVVPEPGRMVLLMMAGLMGVMGRRRG</sequence>
<evidence type="ECO:0000256" key="1">
    <source>
        <dbReference type="SAM" id="SignalP"/>
    </source>
</evidence>
<feature type="chain" id="PRO_5024378041" evidence="1">
    <location>
        <begin position="34"/>
        <end position="275"/>
    </location>
</feature>
<proteinExistence type="predicted"/>
<feature type="signal peptide" evidence="1">
    <location>
        <begin position="1"/>
        <end position="33"/>
    </location>
</feature>
<accession>A0A5R8KJN7</accession>